<dbReference type="Proteomes" id="UP000494109">
    <property type="component" value="Unassembled WGS sequence"/>
</dbReference>
<organism evidence="2 3">
    <name type="scientific">Burkholderia contaminans</name>
    <dbReference type="NCBI Taxonomy" id="488447"/>
    <lineage>
        <taxon>Bacteria</taxon>
        <taxon>Pseudomonadati</taxon>
        <taxon>Pseudomonadota</taxon>
        <taxon>Betaproteobacteria</taxon>
        <taxon>Burkholderiales</taxon>
        <taxon>Burkholderiaceae</taxon>
        <taxon>Burkholderia</taxon>
        <taxon>Burkholderia cepacia complex</taxon>
    </lineage>
</organism>
<sequence>MTTQNEKSPAPEQASEAVNQRPGMTAAFTEVVPTAEGILDARAASGHGTSSKVSPVPMLRKVLVVRDKDGYFIHPDLRHFWQVTMSGAEHCTKEQRAALEAQAGIKTSIYYLESEAEDHPDVQAYWERGEGVCQWNPEPEPD</sequence>
<evidence type="ECO:0000313" key="2">
    <source>
        <dbReference type="EMBL" id="VWD55921.1"/>
    </source>
</evidence>
<evidence type="ECO:0000313" key="3">
    <source>
        <dbReference type="Proteomes" id="UP000494109"/>
    </source>
</evidence>
<accession>A0A6P3B855</accession>
<dbReference type="RefSeq" id="WP_235986659.1">
    <property type="nucleotide sequence ID" value="NZ_CABVQS010000032.1"/>
</dbReference>
<gene>
    <name evidence="2" type="ORF">BCO71033_05871</name>
</gene>
<dbReference type="EMBL" id="CABVQS010000032">
    <property type="protein sequence ID" value="VWD55921.1"/>
    <property type="molecule type" value="Genomic_DNA"/>
</dbReference>
<name>A0A6P3B855_9BURK</name>
<reference evidence="2 3" key="1">
    <citation type="submission" date="2019-09" db="EMBL/GenBank/DDBJ databases">
        <authorList>
            <person name="Depoorter E."/>
        </authorList>
    </citation>
    <scope>NUCLEOTIDE SEQUENCE [LARGE SCALE GENOMIC DNA]</scope>
    <source>
        <strain evidence="2">R-71033</strain>
    </source>
</reference>
<dbReference type="AlphaFoldDB" id="A0A6P3B855"/>
<feature type="region of interest" description="Disordered" evidence="1">
    <location>
        <begin position="1"/>
        <end position="24"/>
    </location>
</feature>
<protein>
    <submittedName>
        <fullName evidence="2">Uncharacterized protein</fullName>
    </submittedName>
</protein>
<evidence type="ECO:0000256" key="1">
    <source>
        <dbReference type="SAM" id="MobiDB-lite"/>
    </source>
</evidence>
<proteinExistence type="predicted"/>